<evidence type="ECO:0000313" key="1">
    <source>
        <dbReference type="EMBL" id="PSV01197.1"/>
    </source>
</evidence>
<gene>
    <name evidence="1" type="ORF">C9J27_04005</name>
</gene>
<dbReference type="Gene3D" id="3.40.50.300">
    <property type="entry name" value="P-loop containing nucleotide triphosphate hydrolases"/>
    <property type="match status" value="1"/>
</dbReference>
<dbReference type="Proteomes" id="UP000241426">
    <property type="component" value="Unassembled WGS sequence"/>
</dbReference>
<name>A0A2T3KN07_9GAMM</name>
<evidence type="ECO:0000313" key="2">
    <source>
        <dbReference type="Proteomes" id="UP000241426"/>
    </source>
</evidence>
<dbReference type="InterPro" id="IPR027417">
    <property type="entry name" value="P-loop_NTPase"/>
</dbReference>
<protein>
    <submittedName>
        <fullName evidence="1">Uncharacterized protein</fullName>
    </submittedName>
</protein>
<organism evidence="1 2">
    <name type="scientific">Photobacterium kishitanii</name>
    <dbReference type="NCBI Taxonomy" id="318456"/>
    <lineage>
        <taxon>Bacteria</taxon>
        <taxon>Pseudomonadati</taxon>
        <taxon>Pseudomonadota</taxon>
        <taxon>Gammaproteobacteria</taxon>
        <taxon>Vibrionales</taxon>
        <taxon>Vibrionaceae</taxon>
        <taxon>Photobacterium</taxon>
    </lineage>
</organism>
<accession>A0A2T3KN07</accession>
<comment type="caution">
    <text evidence="1">The sequence shown here is derived from an EMBL/GenBank/DDBJ whole genome shotgun (WGS) entry which is preliminary data.</text>
</comment>
<reference evidence="1 2" key="1">
    <citation type="submission" date="2018-01" db="EMBL/GenBank/DDBJ databases">
        <title>Whole genome sequencing of Histamine producing bacteria.</title>
        <authorList>
            <person name="Butler K."/>
        </authorList>
    </citation>
    <scope>NUCLEOTIDE SEQUENCE [LARGE SCALE GENOMIC DNA]</scope>
    <source>
        <strain evidence="1 2">FS-7.2</strain>
    </source>
</reference>
<dbReference type="EMBL" id="PYNF01000002">
    <property type="protein sequence ID" value="PSV01197.1"/>
    <property type="molecule type" value="Genomic_DNA"/>
</dbReference>
<sequence>MGIGFSLIFAGQDYQAFKKGSEPEAASIKANCGTKLAMAMEDSGETAEIFVDGAGKAYVEVDTGLERESGTFGVSYIKKREVSFEERDKINVLDLKAQPPGMFHLLSRDRVVRGMSFYANPRQMKELRVNSFIKVKPPGYNEREMIKTSLNELKMKFSLLNNEGGKKLDSAWNNLDGSEMGEFSSNMKHLVGMPELMQAAFAMALRKNHIDIVNREMILKLKEYEAIVNRKVDPTEEFHKETAFKNVSDEDLKQLNEDALKKESTEERLLRKIKENEQIILNNLDINNNPLSFIDYEIDDTNDVISELSNAIISKWKELGILDDNTIALVTKSSMQDDLAYLSCQDILLTSVEQDDDNVSDFEPDIEDIDIIDFEEDFEDD</sequence>
<dbReference type="RefSeq" id="WP_107288924.1">
    <property type="nucleotide sequence ID" value="NZ_PYNF01000002.1"/>
</dbReference>
<proteinExistence type="predicted"/>
<dbReference type="AlphaFoldDB" id="A0A2T3KN07"/>